<reference evidence="1" key="1">
    <citation type="submission" date="2020-11" db="EMBL/GenBank/DDBJ databases">
        <authorList>
            <person name="Tran Van P."/>
        </authorList>
    </citation>
    <scope>NUCLEOTIDE SEQUENCE</scope>
</reference>
<sequence length="253" mass="28377">MVSCLFGGIVVGSVVVSRFGVQNGEIGYWKNNPEEVATPQKKRKKKLTLRVSVEAINDFDRGVVRRAIYGMYDRNEHVTLDLFLDVIRANPGPDTASIFQGGRIALYKLLHEIGFSWQKTSGRKVLIDVNVAAKRIAFLREYKKLTSWPDGTKKKPERDVRSPEDGKRFIVIHAGSRRGFVEGASLLFASGKSTEDYHGEMNGNNFEAWNKEQMLPSLEEHCCASLFSRPLYLSSELAQATPLCLDLSTVHVL</sequence>
<dbReference type="EMBL" id="OB796051">
    <property type="protein sequence ID" value="CAD7432994.1"/>
    <property type="molecule type" value="Genomic_DNA"/>
</dbReference>
<dbReference type="AlphaFoldDB" id="A0A7R9HS63"/>
<name>A0A7R9HS63_9NEOP</name>
<accession>A0A7R9HS63</accession>
<evidence type="ECO:0000313" key="1">
    <source>
        <dbReference type="EMBL" id="CAD7432994.1"/>
    </source>
</evidence>
<dbReference type="PANTHER" id="PTHR33939:SF1">
    <property type="entry name" value="DUF4371 DOMAIN-CONTAINING PROTEIN"/>
    <property type="match status" value="1"/>
</dbReference>
<proteinExistence type="predicted"/>
<protein>
    <submittedName>
        <fullName evidence="1">Uncharacterized protein</fullName>
    </submittedName>
</protein>
<dbReference type="PANTHER" id="PTHR33939">
    <property type="entry name" value="PROTEIN CBG22215"/>
    <property type="match status" value="1"/>
</dbReference>
<organism evidence="1">
    <name type="scientific">Timema monikensis</name>
    <dbReference type="NCBI Taxonomy" id="170555"/>
    <lineage>
        <taxon>Eukaryota</taxon>
        <taxon>Metazoa</taxon>
        <taxon>Ecdysozoa</taxon>
        <taxon>Arthropoda</taxon>
        <taxon>Hexapoda</taxon>
        <taxon>Insecta</taxon>
        <taxon>Pterygota</taxon>
        <taxon>Neoptera</taxon>
        <taxon>Polyneoptera</taxon>
        <taxon>Phasmatodea</taxon>
        <taxon>Timematodea</taxon>
        <taxon>Timematoidea</taxon>
        <taxon>Timematidae</taxon>
        <taxon>Timema</taxon>
    </lineage>
</organism>
<gene>
    <name evidence="1" type="ORF">TMSB3V08_LOCUS9685</name>
</gene>